<evidence type="ECO:0000256" key="6">
    <source>
        <dbReference type="ARBA" id="ARBA00023136"/>
    </source>
</evidence>
<comment type="subcellular location">
    <subcellularLocation>
        <location evidence="1">Membrane</location>
        <topology evidence="1">Multi-pass membrane protein</topology>
    </subcellularLocation>
    <subcellularLocation>
        <location evidence="7">Mitochondrion inner membrane</location>
        <topology evidence="7">Multi-pass membrane protein</topology>
    </subcellularLocation>
</comment>
<reference evidence="10" key="1">
    <citation type="journal article" date="2011" name="Mar. Genomics">
        <title>Complete mitochondrial genome of Tubulipora flabellaris (Bryozoa: Stenolaemata): The first representative from the class Stenolaemata with unique gene order.</title>
        <authorList>
            <person name="Sun M."/>
            <person name="Shen X."/>
            <person name="Liu H."/>
            <person name="Liu X."/>
            <person name="Wu Z."/>
            <person name="Liu B."/>
        </authorList>
    </citation>
    <scope>NUCLEOTIDE SEQUENCE</scope>
</reference>
<keyword evidence="8 10" id="KW-0496">Mitochondrion</keyword>
<dbReference type="GO" id="GO:0005743">
    <property type="term" value="C:mitochondrial inner membrane"/>
    <property type="evidence" value="ECO:0007669"/>
    <property type="project" value="UniProtKB-SubCell"/>
</dbReference>
<feature type="transmembrane region" description="Helical" evidence="9">
    <location>
        <begin position="138"/>
        <end position="155"/>
    </location>
</feature>
<sequence length="286" mass="32755">MASLLCLIFLILSIAFYTMVERKVLGLMMMRLGPNKPSFLGLLVPLMDALKLLTKNKINLKFGVNFYMNIGPMMSFMLMLLLWGIMPLSSKESCIWSLLWFMCLSGLGVYSVFLSGWGSDSKFSFMGALRAVAQTISYEVSLGILLICLVVNISSFDLDDFKKFPSLLYWSSFLFIIWLISCLMETNRAPFDLSEGESELVSGFNTEYGSLKFALLFLGEYGIMIFLSLLTSIMFYYMGMMVLFPMIAIFFIWARSAYPRMRYDSMMKFMWKIILPVVLSFLTILI</sequence>
<evidence type="ECO:0000256" key="7">
    <source>
        <dbReference type="RuleBase" id="RU000471"/>
    </source>
</evidence>
<feature type="transmembrane region" description="Helical" evidence="9">
    <location>
        <begin position="98"/>
        <end position="117"/>
    </location>
</feature>
<dbReference type="InterPro" id="IPR001694">
    <property type="entry name" value="NADH_UbQ_OxRdtase_su1/FPO"/>
</dbReference>
<feature type="transmembrane region" description="Helical" evidence="9">
    <location>
        <begin position="269"/>
        <end position="285"/>
    </location>
</feature>
<protein>
    <recommendedName>
        <fullName evidence="3 8">NADH-ubiquinone oxidoreductase chain 1</fullName>
        <ecNumber evidence="8">7.1.1.2</ecNumber>
    </recommendedName>
</protein>
<dbReference type="GO" id="GO:0003954">
    <property type="term" value="F:NADH dehydrogenase activity"/>
    <property type="evidence" value="ECO:0007669"/>
    <property type="project" value="TreeGrafter"/>
</dbReference>
<dbReference type="PANTHER" id="PTHR11432:SF3">
    <property type="entry name" value="NADH-UBIQUINONE OXIDOREDUCTASE CHAIN 1"/>
    <property type="match status" value="1"/>
</dbReference>
<dbReference type="PANTHER" id="PTHR11432">
    <property type="entry name" value="NADH DEHYDROGENASE SUBUNIT 1"/>
    <property type="match status" value="1"/>
</dbReference>
<dbReference type="EC" id="7.1.1.2" evidence="8"/>
<feature type="transmembrane region" description="Helical" evidence="9">
    <location>
        <begin position="213"/>
        <end position="230"/>
    </location>
</feature>
<dbReference type="GO" id="GO:0009060">
    <property type="term" value="P:aerobic respiration"/>
    <property type="evidence" value="ECO:0007669"/>
    <property type="project" value="TreeGrafter"/>
</dbReference>
<feature type="transmembrane region" description="Helical" evidence="9">
    <location>
        <begin position="66"/>
        <end position="86"/>
    </location>
</feature>
<dbReference type="RefSeq" id="YP_004581403.1">
    <property type="nucleotide sequence ID" value="NC_015646.1"/>
</dbReference>
<dbReference type="EMBL" id="EU563937">
    <property type="protein sequence ID" value="ACB12466.1"/>
    <property type="molecule type" value="Genomic_DNA"/>
</dbReference>
<organism evidence="10">
    <name type="scientific">Tubulipora flabellaris</name>
    <dbReference type="NCBI Taxonomy" id="365325"/>
    <lineage>
        <taxon>Eukaryota</taxon>
        <taxon>Metazoa</taxon>
        <taxon>Spiralia</taxon>
        <taxon>Lophotrochozoa</taxon>
        <taxon>Bryozoa</taxon>
        <taxon>Stenolaemata</taxon>
        <taxon>Tubuliporida</taxon>
        <taxon>Tubuliporidae</taxon>
        <taxon>Tubulipora</taxon>
    </lineage>
</organism>
<gene>
    <name evidence="10" type="primary">ND1</name>
</gene>
<keyword evidence="4 7" id="KW-0812">Transmembrane</keyword>
<keyword evidence="6 9" id="KW-0472">Membrane</keyword>
<keyword evidence="8" id="KW-0830">Ubiquinone</keyword>
<comment type="catalytic activity">
    <reaction evidence="8">
        <text>a ubiquinone + NADH + 5 H(+)(in) = a ubiquinol + NAD(+) + 4 H(+)(out)</text>
        <dbReference type="Rhea" id="RHEA:29091"/>
        <dbReference type="Rhea" id="RHEA-COMP:9565"/>
        <dbReference type="Rhea" id="RHEA-COMP:9566"/>
        <dbReference type="ChEBI" id="CHEBI:15378"/>
        <dbReference type="ChEBI" id="CHEBI:16389"/>
        <dbReference type="ChEBI" id="CHEBI:17976"/>
        <dbReference type="ChEBI" id="CHEBI:57540"/>
        <dbReference type="ChEBI" id="CHEBI:57945"/>
        <dbReference type="EC" id="7.1.1.2"/>
    </reaction>
</comment>
<geneLocation type="mitochondrion" evidence="10"/>
<dbReference type="GeneID" id="10751844"/>
<accession>F6GPJ5</accession>
<evidence type="ECO:0000256" key="2">
    <source>
        <dbReference type="ARBA" id="ARBA00010535"/>
    </source>
</evidence>
<keyword evidence="7" id="KW-0520">NAD</keyword>
<evidence type="ECO:0000313" key="10">
    <source>
        <dbReference type="EMBL" id="ACB12466.1"/>
    </source>
</evidence>
<evidence type="ECO:0000256" key="1">
    <source>
        <dbReference type="ARBA" id="ARBA00004141"/>
    </source>
</evidence>
<dbReference type="AlphaFoldDB" id="F6GPJ5"/>
<keyword evidence="5 9" id="KW-1133">Transmembrane helix</keyword>
<proteinExistence type="inferred from homology"/>
<evidence type="ECO:0000256" key="9">
    <source>
        <dbReference type="SAM" id="Phobius"/>
    </source>
</evidence>
<feature type="transmembrane region" description="Helical" evidence="9">
    <location>
        <begin position="167"/>
        <end position="184"/>
    </location>
</feature>
<dbReference type="PROSITE" id="PS00668">
    <property type="entry name" value="COMPLEX1_ND1_2"/>
    <property type="match status" value="1"/>
</dbReference>
<feature type="transmembrane region" description="Helical" evidence="9">
    <location>
        <begin position="236"/>
        <end position="257"/>
    </location>
</feature>
<dbReference type="GO" id="GO:0008137">
    <property type="term" value="F:NADH dehydrogenase (ubiquinone) activity"/>
    <property type="evidence" value="ECO:0007669"/>
    <property type="project" value="UniProtKB-EC"/>
</dbReference>
<dbReference type="CTD" id="4535"/>
<evidence type="ECO:0000256" key="8">
    <source>
        <dbReference type="RuleBase" id="RU000473"/>
    </source>
</evidence>
<dbReference type="Pfam" id="PF00146">
    <property type="entry name" value="NADHdh"/>
    <property type="match status" value="1"/>
</dbReference>
<evidence type="ECO:0000256" key="4">
    <source>
        <dbReference type="ARBA" id="ARBA00022692"/>
    </source>
</evidence>
<dbReference type="InterPro" id="IPR018086">
    <property type="entry name" value="NADH_UbQ_OxRdtase_su1_CS"/>
</dbReference>
<evidence type="ECO:0000256" key="3">
    <source>
        <dbReference type="ARBA" id="ARBA00021009"/>
    </source>
</evidence>
<evidence type="ECO:0000256" key="5">
    <source>
        <dbReference type="ARBA" id="ARBA00022989"/>
    </source>
</evidence>
<comment type="similarity">
    <text evidence="2 7">Belongs to the complex I subunit 1 family.</text>
</comment>
<name>F6GPJ5_9BILA</name>